<comment type="caution">
    <text evidence="3">The sequence shown here is derived from an EMBL/GenBank/DDBJ whole genome shotgun (WGS) entry which is preliminary data.</text>
</comment>
<dbReference type="Proteomes" id="UP000070427">
    <property type="component" value="Unassembled WGS sequence"/>
</dbReference>
<proteinExistence type="predicted"/>
<dbReference type="Pfam" id="PF07833">
    <property type="entry name" value="Cu_amine_oxidN1"/>
    <property type="match status" value="1"/>
</dbReference>
<evidence type="ECO:0000259" key="2">
    <source>
        <dbReference type="Pfam" id="PF07833"/>
    </source>
</evidence>
<organism evidence="3 4">
    <name type="scientific">Fervidicola ferrireducens</name>
    <dbReference type="NCBI Taxonomy" id="520764"/>
    <lineage>
        <taxon>Bacteria</taxon>
        <taxon>Bacillati</taxon>
        <taxon>Bacillota</taxon>
        <taxon>Clostridia</taxon>
        <taxon>Thermosediminibacterales</taxon>
        <taxon>Thermosediminibacteraceae</taxon>
        <taxon>Fervidicola</taxon>
    </lineage>
</organism>
<dbReference type="STRING" id="520764.AN618_24330"/>
<feature type="domain" description="Copper amine oxidase-like N-terminal" evidence="2">
    <location>
        <begin position="29"/>
        <end position="138"/>
    </location>
</feature>
<reference evidence="3 4" key="1">
    <citation type="submission" date="2015-12" db="EMBL/GenBank/DDBJ databases">
        <title>Draft genome sequnece of Fervidicola ferrireducens strain Y170.</title>
        <authorList>
            <person name="Patel B.K."/>
        </authorList>
    </citation>
    <scope>NUCLEOTIDE SEQUENCE [LARGE SCALE GENOMIC DNA]</scope>
    <source>
        <strain evidence="3 4">Y170</strain>
    </source>
</reference>
<accession>A0A140L0B4</accession>
<dbReference type="InterPro" id="IPR012854">
    <property type="entry name" value="Cu_amine_oxidase-like_N"/>
</dbReference>
<evidence type="ECO:0000313" key="4">
    <source>
        <dbReference type="Proteomes" id="UP000070427"/>
    </source>
</evidence>
<dbReference type="Gene3D" id="3.30.457.10">
    <property type="entry name" value="Copper amine oxidase-like, N-terminal domain"/>
    <property type="match status" value="1"/>
</dbReference>
<protein>
    <submittedName>
        <fullName evidence="3">Protease inhibitor</fullName>
    </submittedName>
</protein>
<feature type="signal peptide" evidence="1">
    <location>
        <begin position="1"/>
        <end position="21"/>
    </location>
</feature>
<dbReference type="InterPro" id="IPR036582">
    <property type="entry name" value="Mao_N_sf"/>
</dbReference>
<dbReference type="RefSeq" id="WP_066355564.1">
    <property type="nucleotide sequence ID" value="NZ_LOED01000064.1"/>
</dbReference>
<keyword evidence="1" id="KW-0732">Signal</keyword>
<evidence type="ECO:0000313" key="3">
    <source>
        <dbReference type="EMBL" id="KXG73989.1"/>
    </source>
</evidence>
<name>A0A140L0B4_9FIRM</name>
<dbReference type="EMBL" id="LOED01000064">
    <property type="protein sequence ID" value="KXG73989.1"/>
    <property type="molecule type" value="Genomic_DNA"/>
</dbReference>
<evidence type="ECO:0000256" key="1">
    <source>
        <dbReference type="SAM" id="SignalP"/>
    </source>
</evidence>
<dbReference type="OrthoDB" id="268113at2"/>
<feature type="chain" id="PRO_5007491469" evidence="1">
    <location>
        <begin position="22"/>
        <end position="266"/>
    </location>
</feature>
<dbReference type="SUPFAM" id="SSF55383">
    <property type="entry name" value="Copper amine oxidase, domain N"/>
    <property type="match status" value="1"/>
</dbReference>
<dbReference type="AlphaFoldDB" id="A0A140L0B4"/>
<sequence>MRKFLSCLLIIFLLGSNIAFGAQKEVRVYVNGVNVYFADVKPYINSAGRTMVPMRKVFEEMGAKVDWIDKEKAAVYKLGGKEVKIRIGEKRALVNGKYVDIDSAAELKNARTLVPLRFISETLGATVKWDEKSWSVFITTSKEQPLMKTIEEIKNSSNLKTIYVDVGSIEDEEVQRGEKLYVDIMIMLPDVWGPSNVKPLEEQYRDAKKVLLHFVDEKTADEVIAYVRQKDTKRKELPFKSFYYGNWRIEAGGSLGNSPLIEVWVR</sequence>
<gene>
    <name evidence="3" type="ORF">AN618_24330</name>
</gene>
<dbReference type="InParanoid" id="A0A140L0B4"/>
<keyword evidence="4" id="KW-1185">Reference proteome</keyword>